<dbReference type="EMBL" id="GHWJ01009900">
    <property type="protein sequence ID" value="NOV42637.1"/>
    <property type="molecule type" value="Transcribed_RNA"/>
</dbReference>
<reference evidence="2" key="1">
    <citation type="submission" date="2019-09" db="EMBL/GenBank/DDBJ databases">
        <title>Organ-specific transcriptomic study of the physiology of the cattle tick, Rhipicephalus microplus.</title>
        <authorList>
            <person name="Tirloni L."/>
            <person name="Braz G."/>
            <person name="Gandara A.C.P."/>
            <person name="Sabadin G.A."/>
            <person name="da Silva R.M."/>
            <person name="Guizzo M.G."/>
            <person name="Machado J.A."/>
            <person name="Costa E.P."/>
            <person name="Gomes H.F."/>
            <person name="Moraes J."/>
            <person name="Mota M.B.S."/>
            <person name="Mesquita R.D."/>
            <person name="Alvarenga P.H."/>
            <person name="Alves F."/>
            <person name="Seixas A."/>
            <person name="da Fonseca R.N."/>
            <person name="Fogaca A."/>
            <person name="Logullo C."/>
            <person name="Tanaka A."/>
            <person name="Daffre S."/>
            <person name="Termignoni C."/>
            <person name="Vaz I.S.Jr."/>
            <person name="Oliveira P.L."/>
            <person name="Ribeiro J.M."/>
        </authorList>
    </citation>
    <scope>NUCLEOTIDE SEQUENCE</scope>
    <source>
        <strain evidence="2">Porto Alegre</strain>
    </source>
</reference>
<accession>A0A6M2DCG1</accession>
<proteinExistence type="predicted"/>
<evidence type="ECO:0000256" key="1">
    <source>
        <dbReference type="SAM" id="SignalP"/>
    </source>
</evidence>
<sequence length="125" mass="13864">MLILVPLTSLLLLLVWLWFSVPQGKGTPVRVKLAPSTNLECILHVQLVAKCPLQRLRLSLITSVHCNWWRLLSSSHVSTTGAIPHSSHVTLCALRTPRTICYYRVIYENSAVHGCGSIVGHLVAM</sequence>
<dbReference type="AlphaFoldDB" id="A0A6M2DCG1"/>
<keyword evidence="1" id="KW-0732">Signal</keyword>
<feature type="chain" id="PRO_5027096966" evidence="1">
    <location>
        <begin position="27"/>
        <end position="125"/>
    </location>
</feature>
<feature type="signal peptide" evidence="1">
    <location>
        <begin position="1"/>
        <end position="26"/>
    </location>
</feature>
<organism evidence="2">
    <name type="scientific">Rhipicephalus microplus</name>
    <name type="common">Cattle tick</name>
    <name type="synonym">Boophilus microplus</name>
    <dbReference type="NCBI Taxonomy" id="6941"/>
    <lineage>
        <taxon>Eukaryota</taxon>
        <taxon>Metazoa</taxon>
        <taxon>Ecdysozoa</taxon>
        <taxon>Arthropoda</taxon>
        <taxon>Chelicerata</taxon>
        <taxon>Arachnida</taxon>
        <taxon>Acari</taxon>
        <taxon>Parasitiformes</taxon>
        <taxon>Ixodida</taxon>
        <taxon>Ixodoidea</taxon>
        <taxon>Ixodidae</taxon>
        <taxon>Rhipicephalinae</taxon>
        <taxon>Rhipicephalus</taxon>
        <taxon>Boophilus</taxon>
    </lineage>
</organism>
<name>A0A6M2DCG1_RHIMP</name>
<evidence type="ECO:0000313" key="2">
    <source>
        <dbReference type="EMBL" id="NOV42637.1"/>
    </source>
</evidence>
<protein>
    <submittedName>
        <fullName evidence="2">Putative secreted protein</fullName>
    </submittedName>
</protein>